<dbReference type="Proteomes" id="UP000594638">
    <property type="component" value="Unassembled WGS sequence"/>
</dbReference>
<sequence>MVGRFHLATSVFDGATSSTVHVPENEPNDGLEKEAGFVNVTNVHAAESKVDLPEENSKLEEKEVREKNVGGNELETESGFDDVRDVPAAETNIEVREKEPKLDEEIRGKNVGGNDLKKEAGSGNEIDEQENEKIGQGKSWKRNNIRGGASRRGERDR</sequence>
<name>A0A8S0TR70_OLEEU</name>
<protein>
    <submittedName>
        <fullName evidence="2">Uncharacterized protein</fullName>
    </submittedName>
</protein>
<feature type="compositionally biased region" description="Basic and acidic residues" evidence="1">
    <location>
        <begin position="46"/>
        <end position="68"/>
    </location>
</feature>
<organism evidence="2 3">
    <name type="scientific">Olea europaea subsp. europaea</name>
    <dbReference type="NCBI Taxonomy" id="158383"/>
    <lineage>
        <taxon>Eukaryota</taxon>
        <taxon>Viridiplantae</taxon>
        <taxon>Streptophyta</taxon>
        <taxon>Embryophyta</taxon>
        <taxon>Tracheophyta</taxon>
        <taxon>Spermatophyta</taxon>
        <taxon>Magnoliopsida</taxon>
        <taxon>eudicotyledons</taxon>
        <taxon>Gunneridae</taxon>
        <taxon>Pentapetalae</taxon>
        <taxon>asterids</taxon>
        <taxon>lamiids</taxon>
        <taxon>Lamiales</taxon>
        <taxon>Oleaceae</taxon>
        <taxon>Oleeae</taxon>
        <taxon>Olea</taxon>
    </lineage>
</organism>
<gene>
    <name evidence="2" type="ORF">OLEA9_A081733</name>
</gene>
<feature type="region of interest" description="Disordered" evidence="1">
    <location>
        <begin position="45"/>
        <end position="157"/>
    </location>
</feature>
<evidence type="ECO:0000313" key="2">
    <source>
        <dbReference type="EMBL" id="CAA3008516.1"/>
    </source>
</evidence>
<dbReference type="Gramene" id="OE9A081733T1">
    <property type="protein sequence ID" value="OE9A081733C1"/>
    <property type="gene ID" value="OE9A081733"/>
</dbReference>
<dbReference type="AlphaFoldDB" id="A0A8S0TR70"/>
<evidence type="ECO:0000313" key="3">
    <source>
        <dbReference type="Proteomes" id="UP000594638"/>
    </source>
</evidence>
<feature type="region of interest" description="Disordered" evidence="1">
    <location>
        <begin position="1"/>
        <end position="32"/>
    </location>
</feature>
<evidence type="ECO:0000256" key="1">
    <source>
        <dbReference type="SAM" id="MobiDB-lite"/>
    </source>
</evidence>
<accession>A0A8S0TR70</accession>
<reference evidence="2 3" key="1">
    <citation type="submission" date="2019-12" db="EMBL/GenBank/DDBJ databases">
        <authorList>
            <person name="Alioto T."/>
            <person name="Alioto T."/>
            <person name="Gomez Garrido J."/>
        </authorList>
    </citation>
    <scope>NUCLEOTIDE SEQUENCE [LARGE SCALE GENOMIC DNA]</scope>
</reference>
<proteinExistence type="predicted"/>
<comment type="caution">
    <text evidence="2">The sequence shown here is derived from an EMBL/GenBank/DDBJ whole genome shotgun (WGS) entry which is preliminary data.</text>
</comment>
<keyword evidence="3" id="KW-1185">Reference proteome</keyword>
<feature type="compositionally biased region" description="Basic and acidic residues" evidence="1">
    <location>
        <begin position="81"/>
        <end position="108"/>
    </location>
</feature>
<dbReference type="EMBL" id="CACTIH010007300">
    <property type="protein sequence ID" value="CAA3008516.1"/>
    <property type="molecule type" value="Genomic_DNA"/>
</dbReference>